<dbReference type="SUPFAM" id="SSF103481">
    <property type="entry name" value="Multidrug resistance efflux transporter EmrE"/>
    <property type="match status" value="1"/>
</dbReference>
<dbReference type="PANTHER" id="PTHR11132">
    <property type="entry name" value="SOLUTE CARRIER FAMILY 35"/>
    <property type="match status" value="1"/>
</dbReference>
<keyword evidence="9" id="KW-1185">Reference proteome</keyword>
<feature type="domain" description="Sugar phosphate transporter" evidence="7">
    <location>
        <begin position="19"/>
        <end position="300"/>
    </location>
</feature>
<reference evidence="8 9" key="1">
    <citation type="submission" date="2018-08" db="EMBL/GenBank/DDBJ databases">
        <title>Genome and evolution of the arbuscular mycorrhizal fungus Diversispora epigaea (formerly Glomus versiforme) and its bacterial endosymbionts.</title>
        <authorList>
            <person name="Sun X."/>
            <person name="Fei Z."/>
            <person name="Harrison M."/>
        </authorList>
    </citation>
    <scope>NUCLEOTIDE SEQUENCE [LARGE SCALE GENOMIC DNA]</scope>
    <source>
        <strain evidence="8 9">IT104</strain>
    </source>
</reference>
<sequence>MTTIQPPPSRGMVIFSVSFYITTALIMVLVNKWVLTSFALPFTLLWFQVFLAIIFLHISSLFGLFILPVIQKEICIGLLPLIIINVLGLSFNTLCLQYVDASFYQVARALVLPFTVLFSFIFLKQKSSELVLLACLIVCIGFIVGVSSERLTVTMLGTLFGVLSSISTALHAIVIKKSLEVVKGNTMELVYYNNLLSIFAFTPLIFLFNEQMEVSDLLISKSNPSFRTFVIGIFITGFFGFLINIAGFLQIKVTSPVTHMISSAFRGVIQTVFGALIFGDILTIGRVEGIALILAGSCFYTWIKDRESKKISATTVTTTSTTGDVRTYDKLENGEIEDDNRTESMTGINEK</sequence>
<keyword evidence="2 6" id="KW-0812">Transmembrane</keyword>
<organism evidence="8 9">
    <name type="scientific">Diversispora epigaea</name>
    <dbReference type="NCBI Taxonomy" id="1348612"/>
    <lineage>
        <taxon>Eukaryota</taxon>
        <taxon>Fungi</taxon>
        <taxon>Fungi incertae sedis</taxon>
        <taxon>Mucoromycota</taxon>
        <taxon>Glomeromycotina</taxon>
        <taxon>Glomeromycetes</taxon>
        <taxon>Diversisporales</taxon>
        <taxon>Diversisporaceae</taxon>
        <taxon>Diversispora</taxon>
    </lineage>
</organism>
<feature type="transmembrane region" description="Helical" evidence="6">
    <location>
        <begin position="228"/>
        <end position="249"/>
    </location>
</feature>
<feature type="transmembrane region" description="Helical" evidence="6">
    <location>
        <begin position="12"/>
        <end position="33"/>
    </location>
</feature>
<feature type="transmembrane region" description="Helical" evidence="6">
    <location>
        <begin position="261"/>
        <end position="278"/>
    </location>
</feature>
<dbReference type="OrthoDB" id="5547497at2759"/>
<feature type="transmembrane region" description="Helical" evidence="6">
    <location>
        <begin position="74"/>
        <end position="99"/>
    </location>
</feature>
<evidence type="ECO:0000259" key="7">
    <source>
        <dbReference type="Pfam" id="PF03151"/>
    </source>
</evidence>
<dbReference type="Pfam" id="PF03151">
    <property type="entry name" value="TPT"/>
    <property type="match status" value="1"/>
</dbReference>
<dbReference type="Proteomes" id="UP000266861">
    <property type="component" value="Unassembled WGS sequence"/>
</dbReference>
<comment type="caution">
    <text evidence="8">The sequence shown here is derived from an EMBL/GenBank/DDBJ whole genome shotgun (WGS) entry which is preliminary data.</text>
</comment>
<dbReference type="InterPro" id="IPR050186">
    <property type="entry name" value="TPT_transporter"/>
</dbReference>
<evidence type="ECO:0000256" key="1">
    <source>
        <dbReference type="ARBA" id="ARBA00004141"/>
    </source>
</evidence>
<dbReference type="AlphaFoldDB" id="A0A397I5E5"/>
<proteinExistence type="predicted"/>
<feature type="transmembrane region" description="Helical" evidence="6">
    <location>
        <begin position="130"/>
        <end position="147"/>
    </location>
</feature>
<comment type="subcellular location">
    <subcellularLocation>
        <location evidence="1">Membrane</location>
        <topology evidence="1">Multi-pass membrane protein</topology>
    </subcellularLocation>
</comment>
<name>A0A397I5E5_9GLOM</name>
<keyword evidence="3 6" id="KW-1133">Transmembrane helix</keyword>
<evidence type="ECO:0000313" key="8">
    <source>
        <dbReference type="EMBL" id="RHZ69016.1"/>
    </source>
</evidence>
<keyword evidence="4 6" id="KW-0472">Membrane</keyword>
<evidence type="ECO:0000313" key="9">
    <source>
        <dbReference type="Proteomes" id="UP000266861"/>
    </source>
</evidence>
<feature type="transmembrane region" description="Helical" evidence="6">
    <location>
        <begin position="45"/>
        <end position="67"/>
    </location>
</feature>
<evidence type="ECO:0000256" key="2">
    <source>
        <dbReference type="ARBA" id="ARBA00022692"/>
    </source>
</evidence>
<gene>
    <name evidence="8" type="ORF">Glove_291g41</name>
</gene>
<evidence type="ECO:0000256" key="6">
    <source>
        <dbReference type="SAM" id="Phobius"/>
    </source>
</evidence>
<evidence type="ECO:0000256" key="5">
    <source>
        <dbReference type="SAM" id="MobiDB-lite"/>
    </source>
</evidence>
<dbReference type="InterPro" id="IPR037185">
    <property type="entry name" value="EmrE-like"/>
</dbReference>
<dbReference type="InterPro" id="IPR004853">
    <property type="entry name" value="Sugar_P_trans_dom"/>
</dbReference>
<dbReference type="GO" id="GO:0016020">
    <property type="term" value="C:membrane"/>
    <property type="evidence" value="ECO:0007669"/>
    <property type="project" value="UniProtKB-SubCell"/>
</dbReference>
<accession>A0A397I5E5</accession>
<dbReference type="EMBL" id="PQFF01000265">
    <property type="protein sequence ID" value="RHZ69016.1"/>
    <property type="molecule type" value="Genomic_DNA"/>
</dbReference>
<evidence type="ECO:0000256" key="4">
    <source>
        <dbReference type="ARBA" id="ARBA00023136"/>
    </source>
</evidence>
<feature type="transmembrane region" description="Helical" evidence="6">
    <location>
        <begin position="105"/>
        <end position="123"/>
    </location>
</feature>
<evidence type="ECO:0000256" key="3">
    <source>
        <dbReference type="ARBA" id="ARBA00022989"/>
    </source>
</evidence>
<feature type="transmembrane region" description="Helical" evidence="6">
    <location>
        <begin position="189"/>
        <end position="208"/>
    </location>
</feature>
<feature type="region of interest" description="Disordered" evidence="5">
    <location>
        <begin position="332"/>
        <end position="351"/>
    </location>
</feature>
<protein>
    <recommendedName>
        <fullName evidence="7">Sugar phosphate transporter domain-containing protein</fullName>
    </recommendedName>
</protein>
<feature type="transmembrane region" description="Helical" evidence="6">
    <location>
        <begin position="153"/>
        <end position="174"/>
    </location>
</feature>